<evidence type="ECO:0000313" key="2">
    <source>
        <dbReference type="Proteomes" id="UP001595699"/>
    </source>
</evidence>
<gene>
    <name evidence="1" type="ORF">ACFOUW_18160</name>
</gene>
<dbReference type="Proteomes" id="UP001595699">
    <property type="component" value="Unassembled WGS sequence"/>
</dbReference>
<reference evidence="2" key="1">
    <citation type="journal article" date="2019" name="Int. J. Syst. Evol. Microbiol.">
        <title>The Global Catalogue of Microorganisms (GCM) 10K type strain sequencing project: providing services to taxonomists for standard genome sequencing and annotation.</title>
        <authorList>
            <consortium name="The Broad Institute Genomics Platform"/>
            <consortium name="The Broad Institute Genome Sequencing Center for Infectious Disease"/>
            <person name="Wu L."/>
            <person name="Ma J."/>
        </authorList>
    </citation>
    <scope>NUCLEOTIDE SEQUENCE [LARGE SCALE GENOMIC DNA]</scope>
    <source>
        <strain evidence="2">CGMCC 4.7241</strain>
    </source>
</reference>
<proteinExistence type="predicted"/>
<name>A0ABV7YCV7_9ACTN</name>
<organism evidence="1 2">
    <name type="scientific">Tenggerimyces flavus</name>
    <dbReference type="NCBI Taxonomy" id="1708749"/>
    <lineage>
        <taxon>Bacteria</taxon>
        <taxon>Bacillati</taxon>
        <taxon>Actinomycetota</taxon>
        <taxon>Actinomycetes</taxon>
        <taxon>Propionibacteriales</taxon>
        <taxon>Nocardioidaceae</taxon>
        <taxon>Tenggerimyces</taxon>
    </lineage>
</organism>
<dbReference type="RefSeq" id="WP_239554263.1">
    <property type="nucleotide sequence ID" value="NZ_JAFBCM010000001.1"/>
</dbReference>
<evidence type="ECO:0000313" key="1">
    <source>
        <dbReference type="EMBL" id="MFC3762772.1"/>
    </source>
</evidence>
<protein>
    <recommendedName>
        <fullName evidence="3">DUF1579 domain-containing protein</fullName>
    </recommendedName>
</protein>
<comment type="caution">
    <text evidence="1">The sequence shown here is derived from an EMBL/GenBank/DDBJ whole genome shotgun (WGS) entry which is preliminary data.</text>
</comment>
<evidence type="ECO:0008006" key="3">
    <source>
        <dbReference type="Google" id="ProtNLM"/>
    </source>
</evidence>
<sequence length="168" mass="17946">MADDREFTMPRPSGALRRLEFLVGTWRSVGTLEGPAGTVSGTETFAWLPGGFFLVHHWAGAFDVGGATVIDAGYEFFDFDPVACGFRTHFFSSLGPYDAANSQYRGDFHGPALVLVGPARVTREPDGDDKVRYVGEVPDGKGGWAPWLRGELTRAPAPASGAAVGAPR</sequence>
<accession>A0ABV7YCV7</accession>
<keyword evidence="2" id="KW-1185">Reference proteome</keyword>
<dbReference type="EMBL" id="JBHRZH010000016">
    <property type="protein sequence ID" value="MFC3762772.1"/>
    <property type="molecule type" value="Genomic_DNA"/>
</dbReference>